<keyword evidence="1" id="KW-0507">mRNA processing</keyword>
<proteinExistence type="inferred from homology"/>
<evidence type="ECO:0000256" key="1">
    <source>
        <dbReference type="RuleBase" id="RU365006"/>
    </source>
</evidence>
<dbReference type="EMBL" id="JASCZI010120934">
    <property type="protein sequence ID" value="MED6157866.1"/>
    <property type="molecule type" value="Genomic_DNA"/>
</dbReference>
<dbReference type="PANTHER" id="PTHR45922">
    <property type="entry name" value="CLEAVAGE AND POLYADENYLATION SPECIFICITY FACTOR SUBUNIT 2"/>
    <property type="match status" value="1"/>
</dbReference>
<dbReference type="PANTHER" id="PTHR45922:SF1">
    <property type="entry name" value="CLEAVAGE AND POLYADENYLATION SPECIFICITY FACTOR SUBUNIT 2"/>
    <property type="match status" value="1"/>
</dbReference>
<evidence type="ECO:0000313" key="2">
    <source>
        <dbReference type="EMBL" id="MED6157866.1"/>
    </source>
</evidence>
<comment type="subcellular location">
    <subcellularLocation>
        <location evidence="1">Nucleus</location>
    </subcellularLocation>
</comment>
<protein>
    <recommendedName>
        <fullName evidence="1">Cleavage and polyadenylation specificity factor subunit 2</fullName>
    </recommendedName>
    <alternativeName>
        <fullName evidence="1">Cleavage and polyadenylation specificity factor 100 kDa subunit</fullName>
    </alternativeName>
</protein>
<accession>A0ABU6UA37</accession>
<dbReference type="Proteomes" id="UP001341840">
    <property type="component" value="Unassembled WGS sequence"/>
</dbReference>
<comment type="similarity">
    <text evidence="1">Belongs to the metallo-beta-lactamase superfamily. RNA-metabolizing metallo-beta-lactamase-like family. CPSF2/YSH1 subfamily.</text>
</comment>
<organism evidence="2 3">
    <name type="scientific">Stylosanthes scabra</name>
    <dbReference type="NCBI Taxonomy" id="79078"/>
    <lineage>
        <taxon>Eukaryota</taxon>
        <taxon>Viridiplantae</taxon>
        <taxon>Streptophyta</taxon>
        <taxon>Embryophyta</taxon>
        <taxon>Tracheophyta</taxon>
        <taxon>Spermatophyta</taxon>
        <taxon>Magnoliopsida</taxon>
        <taxon>eudicotyledons</taxon>
        <taxon>Gunneridae</taxon>
        <taxon>Pentapetalae</taxon>
        <taxon>rosids</taxon>
        <taxon>fabids</taxon>
        <taxon>Fabales</taxon>
        <taxon>Fabaceae</taxon>
        <taxon>Papilionoideae</taxon>
        <taxon>50 kb inversion clade</taxon>
        <taxon>dalbergioids sensu lato</taxon>
        <taxon>Dalbergieae</taxon>
        <taxon>Pterocarpus clade</taxon>
        <taxon>Stylosanthes</taxon>
    </lineage>
</organism>
<dbReference type="Gene3D" id="3.40.50.10890">
    <property type="match status" value="1"/>
</dbReference>
<dbReference type="InterPro" id="IPR027075">
    <property type="entry name" value="CPSF2"/>
</dbReference>
<keyword evidence="1" id="KW-0539">Nucleus</keyword>
<keyword evidence="1" id="KW-0694">RNA-binding</keyword>
<dbReference type="SUPFAM" id="SSF56281">
    <property type="entry name" value="Metallo-hydrolase/oxidoreductase"/>
    <property type="match status" value="1"/>
</dbReference>
<name>A0ABU6UA37_9FABA</name>
<keyword evidence="3" id="KW-1185">Reference proteome</keyword>
<reference evidence="2 3" key="1">
    <citation type="journal article" date="2023" name="Plants (Basel)">
        <title>Bridging the Gap: Combining Genomics and Transcriptomics Approaches to Understand Stylosanthes scabra, an Orphan Legume from the Brazilian Caatinga.</title>
        <authorList>
            <person name="Ferreira-Neto J.R.C."/>
            <person name="da Silva M.D."/>
            <person name="Binneck E."/>
            <person name="de Melo N.F."/>
            <person name="da Silva R.H."/>
            <person name="de Melo A.L.T.M."/>
            <person name="Pandolfi V."/>
            <person name="Bustamante F.O."/>
            <person name="Brasileiro-Vidal A.C."/>
            <person name="Benko-Iseppon A.M."/>
        </authorList>
    </citation>
    <scope>NUCLEOTIDE SEQUENCE [LARGE SCALE GENOMIC DNA]</scope>
    <source>
        <tissue evidence="2">Leaves</tissue>
    </source>
</reference>
<sequence length="108" mass="12275">MSDSIVKSFEQTCENIFFLKYVTLLINKADLDNAPDGPKVVLASVASLETCFSHVIFVEWASDMKNLELFTERGQITCLAKEWTPKPLDVTVEPSFLSLRPKQKYMAR</sequence>
<comment type="caution">
    <text evidence="2">The sequence shown here is derived from an EMBL/GenBank/DDBJ whole genome shotgun (WGS) entry which is preliminary data.</text>
</comment>
<dbReference type="InterPro" id="IPR036866">
    <property type="entry name" value="RibonucZ/Hydroxyglut_hydro"/>
</dbReference>
<gene>
    <name evidence="2" type="ORF">PIB30_027395</name>
</gene>
<evidence type="ECO:0000313" key="3">
    <source>
        <dbReference type="Proteomes" id="UP001341840"/>
    </source>
</evidence>